<evidence type="ECO:0000259" key="11">
    <source>
        <dbReference type="PROSITE" id="PS50928"/>
    </source>
</evidence>
<dbReference type="OrthoDB" id="9807065at2"/>
<evidence type="ECO:0000313" key="12">
    <source>
        <dbReference type="EMBL" id="ABK16402.1"/>
    </source>
</evidence>
<accession>A0LG50</accession>
<comment type="subcellular location">
    <subcellularLocation>
        <location evidence="1 9">Cell membrane</location>
        <topology evidence="1 9">Multi-pass membrane protein</topology>
    </subcellularLocation>
</comment>
<evidence type="ECO:0000256" key="2">
    <source>
        <dbReference type="ARBA" id="ARBA00007069"/>
    </source>
</evidence>
<dbReference type="HOGENOM" id="CLU_033621_1_0_7"/>
<dbReference type="InterPro" id="IPR000515">
    <property type="entry name" value="MetI-like"/>
</dbReference>
<dbReference type="eggNOG" id="COG0573">
    <property type="taxonomic scope" value="Bacteria"/>
</dbReference>
<dbReference type="Pfam" id="PF00528">
    <property type="entry name" value="BPD_transp_1"/>
    <property type="match status" value="1"/>
</dbReference>
<dbReference type="InterPro" id="IPR035906">
    <property type="entry name" value="MetI-like_sf"/>
</dbReference>
<dbReference type="SUPFAM" id="SSF161098">
    <property type="entry name" value="MetI-like"/>
    <property type="match status" value="1"/>
</dbReference>
<dbReference type="FunCoup" id="A0LG50">
    <property type="interactions" value="330"/>
</dbReference>
<feature type="transmembrane region" description="Helical" evidence="9">
    <location>
        <begin position="21"/>
        <end position="42"/>
    </location>
</feature>
<evidence type="ECO:0000256" key="6">
    <source>
        <dbReference type="ARBA" id="ARBA00022692"/>
    </source>
</evidence>
<evidence type="ECO:0000256" key="9">
    <source>
        <dbReference type="RuleBase" id="RU363032"/>
    </source>
</evidence>
<evidence type="ECO:0000256" key="10">
    <source>
        <dbReference type="RuleBase" id="RU363054"/>
    </source>
</evidence>
<reference evidence="12 13" key="1">
    <citation type="submission" date="2006-10" db="EMBL/GenBank/DDBJ databases">
        <title>Complete sequence of Syntrophobacter fumaroxidans MPOB.</title>
        <authorList>
            <consortium name="US DOE Joint Genome Institute"/>
            <person name="Copeland A."/>
            <person name="Lucas S."/>
            <person name="Lapidus A."/>
            <person name="Barry K."/>
            <person name="Detter J.C."/>
            <person name="Glavina del Rio T."/>
            <person name="Hammon N."/>
            <person name="Israni S."/>
            <person name="Pitluck S."/>
            <person name="Goltsman E.G."/>
            <person name="Martinez M."/>
            <person name="Schmutz J."/>
            <person name="Larimer F."/>
            <person name="Land M."/>
            <person name="Hauser L."/>
            <person name="Kyrpides N."/>
            <person name="Kim E."/>
            <person name="Boone D.R."/>
            <person name="Brockman F."/>
            <person name="Culley D."/>
            <person name="Ferry J."/>
            <person name="Gunsalus R."/>
            <person name="McInerney M.J."/>
            <person name="Morrison M."/>
            <person name="Plugge C."/>
            <person name="Rohlin L."/>
            <person name="Scholten J."/>
            <person name="Sieber J."/>
            <person name="Stams A.J.M."/>
            <person name="Worm P."/>
            <person name="Henstra A.M."/>
            <person name="Richardson P."/>
        </authorList>
    </citation>
    <scope>NUCLEOTIDE SEQUENCE [LARGE SCALE GENOMIC DNA]</scope>
    <source>
        <strain evidence="13">DSM 10017 / MPOB</strain>
    </source>
</reference>
<dbReference type="CDD" id="cd06261">
    <property type="entry name" value="TM_PBP2"/>
    <property type="match status" value="1"/>
</dbReference>
<sequence>MSPNRDSPAPGFPFAEQIIESTIKVLGFSTIGLVVLICLFLVREGMPAFFEVSPGNLFGTRWYPTFDLYGTLPLILGSAMVTFAAIVMALPLGVATAVFVREVAPDWAREFLKPLIEVLAGIPSVVLGFFGMHIIAPLVREVLGAPTGLTVFTGALILAYMALPTIISVAEDSLDAVPKSYRDAALAMGATRWQTIWRVVVPAARSGIVTAVMLGMGRAIGETMAVMMVTGNAARMPLSLDSLFRPARTMTATVAAEMGEVAQGSVHYHILFAIGIILFVITFLINLAAAATIFEKRRRGGLR</sequence>
<keyword evidence="4 10" id="KW-1003">Cell membrane</keyword>
<comment type="similarity">
    <text evidence="2 10">Belongs to the binding-protein-dependent transport system permease family. CysTW subfamily.</text>
</comment>
<dbReference type="GO" id="GO:0005886">
    <property type="term" value="C:plasma membrane"/>
    <property type="evidence" value="ECO:0007669"/>
    <property type="project" value="UniProtKB-SubCell"/>
</dbReference>
<dbReference type="InParanoid" id="A0LG50"/>
<feature type="transmembrane region" description="Helical" evidence="9">
    <location>
        <begin position="112"/>
        <end position="136"/>
    </location>
</feature>
<dbReference type="Proteomes" id="UP000001784">
    <property type="component" value="Chromosome"/>
</dbReference>
<keyword evidence="13" id="KW-1185">Reference proteome</keyword>
<evidence type="ECO:0000256" key="8">
    <source>
        <dbReference type="ARBA" id="ARBA00023136"/>
    </source>
</evidence>
<dbReference type="EMBL" id="CP000478">
    <property type="protein sequence ID" value="ABK16402.1"/>
    <property type="molecule type" value="Genomic_DNA"/>
</dbReference>
<gene>
    <name evidence="12" type="ordered locus">Sfum_0704</name>
</gene>
<dbReference type="GO" id="GO:0006817">
    <property type="term" value="P:phosphate ion transport"/>
    <property type="evidence" value="ECO:0007669"/>
    <property type="project" value="UniProtKB-KW"/>
</dbReference>
<dbReference type="InterPro" id="IPR011864">
    <property type="entry name" value="Phosphate_PstC"/>
</dbReference>
<evidence type="ECO:0000256" key="7">
    <source>
        <dbReference type="ARBA" id="ARBA00022989"/>
    </source>
</evidence>
<organism evidence="12 13">
    <name type="scientific">Syntrophobacter fumaroxidans (strain DSM 10017 / MPOB)</name>
    <dbReference type="NCBI Taxonomy" id="335543"/>
    <lineage>
        <taxon>Bacteria</taxon>
        <taxon>Pseudomonadati</taxon>
        <taxon>Thermodesulfobacteriota</taxon>
        <taxon>Syntrophobacteria</taxon>
        <taxon>Syntrophobacterales</taxon>
        <taxon>Syntrophobacteraceae</taxon>
        <taxon>Syntrophobacter</taxon>
    </lineage>
</organism>
<feature type="domain" description="ABC transmembrane type-1" evidence="11">
    <location>
        <begin position="75"/>
        <end position="289"/>
    </location>
</feature>
<dbReference type="InterPro" id="IPR051124">
    <property type="entry name" value="Phosphate_Transport_Permease"/>
</dbReference>
<evidence type="ECO:0000313" key="13">
    <source>
        <dbReference type="Proteomes" id="UP000001784"/>
    </source>
</evidence>
<dbReference type="KEGG" id="sfu:Sfum_0704"/>
<dbReference type="GO" id="GO:0005315">
    <property type="term" value="F:phosphate transmembrane transporter activity"/>
    <property type="evidence" value="ECO:0007669"/>
    <property type="project" value="InterPro"/>
</dbReference>
<dbReference type="AlphaFoldDB" id="A0LG50"/>
<dbReference type="Gene3D" id="1.10.3720.10">
    <property type="entry name" value="MetI-like"/>
    <property type="match status" value="1"/>
</dbReference>
<comment type="function">
    <text evidence="10">Part of the binding-protein-dependent transport system for phosphate; probably responsible for the translocation of the substrate across the membrane.</text>
</comment>
<dbReference type="RefSeq" id="WP_011697575.1">
    <property type="nucleotide sequence ID" value="NC_008554.1"/>
</dbReference>
<dbReference type="NCBIfam" id="TIGR02138">
    <property type="entry name" value="phosphate_pstC"/>
    <property type="match status" value="1"/>
</dbReference>
<keyword evidence="5 10" id="KW-0592">Phosphate transport</keyword>
<evidence type="ECO:0000256" key="5">
    <source>
        <dbReference type="ARBA" id="ARBA00022592"/>
    </source>
</evidence>
<keyword evidence="8 9" id="KW-0472">Membrane</keyword>
<dbReference type="PANTHER" id="PTHR30425">
    <property type="entry name" value="PHOSPHATE TRANSPORT SYSTEM PERMEASE PROTEIN PST"/>
    <property type="match status" value="1"/>
</dbReference>
<feature type="transmembrane region" description="Helical" evidence="9">
    <location>
        <begin position="196"/>
        <end position="220"/>
    </location>
</feature>
<feature type="transmembrane region" description="Helical" evidence="9">
    <location>
        <begin position="74"/>
        <end position="100"/>
    </location>
</feature>
<dbReference type="PANTHER" id="PTHR30425:SF1">
    <property type="entry name" value="PHOSPHATE TRANSPORT SYSTEM PERMEASE PROTEIN PSTC"/>
    <property type="match status" value="1"/>
</dbReference>
<name>A0LG50_SYNFM</name>
<feature type="transmembrane region" description="Helical" evidence="9">
    <location>
        <begin position="142"/>
        <end position="163"/>
    </location>
</feature>
<dbReference type="STRING" id="335543.Sfum_0704"/>
<keyword evidence="7 9" id="KW-1133">Transmembrane helix</keyword>
<proteinExistence type="inferred from homology"/>
<protein>
    <recommendedName>
        <fullName evidence="10">Phosphate transport system permease protein</fullName>
    </recommendedName>
</protein>
<dbReference type="PROSITE" id="PS50928">
    <property type="entry name" value="ABC_TM1"/>
    <property type="match status" value="1"/>
</dbReference>
<keyword evidence="6 9" id="KW-0812">Transmembrane</keyword>
<evidence type="ECO:0000256" key="3">
    <source>
        <dbReference type="ARBA" id="ARBA00022448"/>
    </source>
</evidence>
<evidence type="ECO:0000256" key="1">
    <source>
        <dbReference type="ARBA" id="ARBA00004651"/>
    </source>
</evidence>
<feature type="transmembrane region" description="Helical" evidence="9">
    <location>
        <begin position="268"/>
        <end position="294"/>
    </location>
</feature>
<evidence type="ECO:0000256" key="4">
    <source>
        <dbReference type="ARBA" id="ARBA00022475"/>
    </source>
</evidence>
<keyword evidence="3 9" id="KW-0813">Transport</keyword>